<accession>A0A812BZV3</accession>
<dbReference type="Proteomes" id="UP000597762">
    <property type="component" value="Unassembled WGS sequence"/>
</dbReference>
<comment type="caution">
    <text evidence="1">The sequence shown here is derived from an EMBL/GenBank/DDBJ whole genome shotgun (WGS) entry which is preliminary data.</text>
</comment>
<dbReference type="EMBL" id="CAHIKZ030001046">
    <property type="protein sequence ID" value="CAE1250580.1"/>
    <property type="molecule type" value="Genomic_DNA"/>
</dbReference>
<evidence type="ECO:0000313" key="2">
    <source>
        <dbReference type="Proteomes" id="UP000597762"/>
    </source>
</evidence>
<organism evidence="1 2">
    <name type="scientific">Acanthosepion pharaonis</name>
    <name type="common">Pharaoh cuttlefish</name>
    <name type="synonym">Sepia pharaonis</name>
    <dbReference type="NCBI Taxonomy" id="158019"/>
    <lineage>
        <taxon>Eukaryota</taxon>
        <taxon>Metazoa</taxon>
        <taxon>Spiralia</taxon>
        <taxon>Lophotrochozoa</taxon>
        <taxon>Mollusca</taxon>
        <taxon>Cephalopoda</taxon>
        <taxon>Coleoidea</taxon>
        <taxon>Decapodiformes</taxon>
        <taxon>Sepiida</taxon>
        <taxon>Sepiina</taxon>
        <taxon>Sepiidae</taxon>
        <taxon>Acanthosepion</taxon>
    </lineage>
</organism>
<gene>
    <name evidence="1" type="ORF">SPHA_27217</name>
</gene>
<evidence type="ECO:0000313" key="1">
    <source>
        <dbReference type="EMBL" id="CAE1250580.1"/>
    </source>
</evidence>
<name>A0A812BZV3_ACAPH</name>
<dbReference type="AlphaFoldDB" id="A0A812BZV3"/>
<protein>
    <submittedName>
        <fullName evidence="1">Uncharacterized protein</fullName>
    </submittedName>
</protein>
<keyword evidence="2" id="KW-1185">Reference proteome</keyword>
<proteinExistence type="predicted"/>
<reference evidence="1" key="1">
    <citation type="submission" date="2021-01" db="EMBL/GenBank/DDBJ databases">
        <authorList>
            <person name="Li R."/>
            <person name="Bekaert M."/>
        </authorList>
    </citation>
    <scope>NUCLEOTIDE SEQUENCE</scope>
    <source>
        <strain evidence="1">Farmed</strain>
    </source>
</reference>
<sequence>MTTPFRSRPPVCHDLIQWLIVKLVISTQTPSWPTLCLFSPQSRQGSNCRWIGVVQKVTSDYSFLRFQVEVTSGSELRNTDEALATPPPLSLSLSLSLSLYVVRQRLSILPLCNFIRTLLNLSNNLSLSLSLSLLFSLSWDLCIYESNLQNPGWVDLFGDASGSPVNQSNLSRVIEELILPGGGRNTSIRHLVLLPSLARSSHQYLSVGVFIFLILPHICFPRCHPSRE</sequence>